<dbReference type="Pfam" id="PF00881">
    <property type="entry name" value="Nitroreductase"/>
    <property type="match status" value="1"/>
</dbReference>
<keyword evidence="5" id="KW-1185">Reference proteome</keyword>
<dbReference type="CDD" id="cd02062">
    <property type="entry name" value="Nitro_FMN_reductase"/>
    <property type="match status" value="1"/>
</dbReference>
<dbReference type="PANTHER" id="PTHR43673:SF10">
    <property type="entry name" value="NADH DEHYDROGENASE_NAD(P)H NITROREDUCTASE XCC3605-RELATED"/>
    <property type="match status" value="1"/>
</dbReference>
<dbReference type="EMBL" id="CP127294">
    <property type="protein sequence ID" value="WIX81459.1"/>
    <property type="molecule type" value="Genomic_DNA"/>
</dbReference>
<reference evidence="4 5" key="1">
    <citation type="submission" date="2023-06" db="EMBL/GenBank/DDBJ databases">
        <authorList>
            <person name="Oyuntsetseg B."/>
            <person name="Kim S.B."/>
        </authorList>
    </citation>
    <scope>NUCLEOTIDE SEQUENCE [LARGE SCALE GENOMIC DNA]</scope>
    <source>
        <strain evidence="4 5">2-15</strain>
    </source>
</reference>
<protein>
    <submittedName>
        <fullName evidence="4">Nitroreductase family protein</fullName>
    </submittedName>
</protein>
<name>A0A9Y2MZU8_9PSEU</name>
<evidence type="ECO:0000313" key="5">
    <source>
        <dbReference type="Proteomes" id="UP001236014"/>
    </source>
</evidence>
<organism evidence="4 5">
    <name type="scientific">Amycolatopsis carbonis</name>
    <dbReference type="NCBI Taxonomy" id="715471"/>
    <lineage>
        <taxon>Bacteria</taxon>
        <taxon>Bacillati</taxon>
        <taxon>Actinomycetota</taxon>
        <taxon>Actinomycetes</taxon>
        <taxon>Pseudonocardiales</taxon>
        <taxon>Pseudonocardiaceae</taxon>
        <taxon>Amycolatopsis</taxon>
    </lineage>
</organism>
<evidence type="ECO:0000256" key="1">
    <source>
        <dbReference type="ARBA" id="ARBA00007118"/>
    </source>
</evidence>
<dbReference type="PANTHER" id="PTHR43673">
    <property type="entry name" value="NAD(P)H NITROREDUCTASE YDGI-RELATED"/>
    <property type="match status" value="1"/>
</dbReference>
<comment type="similarity">
    <text evidence="1">Belongs to the nitroreductase family.</text>
</comment>
<dbReference type="InterPro" id="IPR000415">
    <property type="entry name" value="Nitroreductase-like"/>
</dbReference>
<dbReference type="KEGG" id="acab:QRX50_12195"/>
<evidence type="ECO:0000259" key="3">
    <source>
        <dbReference type="Pfam" id="PF00881"/>
    </source>
</evidence>
<dbReference type="GO" id="GO:0016491">
    <property type="term" value="F:oxidoreductase activity"/>
    <property type="evidence" value="ECO:0007669"/>
    <property type="project" value="UniProtKB-KW"/>
</dbReference>
<dbReference type="InterPro" id="IPR029479">
    <property type="entry name" value="Nitroreductase"/>
</dbReference>
<gene>
    <name evidence="4" type="ORF">QRX50_12195</name>
</gene>
<dbReference type="AlphaFoldDB" id="A0A9Y2MZU8"/>
<keyword evidence="2" id="KW-0560">Oxidoreductase</keyword>
<accession>A0A9Y2MZU8</accession>
<evidence type="ECO:0000313" key="4">
    <source>
        <dbReference type="EMBL" id="WIX81459.1"/>
    </source>
</evidence>
<feature type="domain" description="Nitroreductase" evidence="3">
    <location>
        <begin position="9"/>
        <end position="176"/>
    </location>
</feature>
<dbReference type="Proteomes" id="UP001236014">
    <property type="component" value="Chromosome"/>
</dbReference>
<dbReference type="SUPFAM" id="SSF55469">
    <property type="entry name" value="FMN-dependent nitroreductase-like"/>
    <property type="match status" value="1"/>
</dbReference>
<evidence type="ECO:0000256" key="2">
    <source>
        <dbReference type="ARBA" id="ARBA00023002"/>
    </source>
</evidence>
<dbReference type="Gene3D" id="3.40.109.10">
    <property type="entry name" value="NADH Oxidase"/>
    <property type="match status" value="1"/>
</dbReference>
<dbReference type="RefSeq" id="WP_285972053.1">
    <property type="nucleotide sequence ID" value="NZ_CP127294.1"/>
</dbReference>
<sequence>MDAETLLTTTRSVRRKLDLDRPVDPAVIEDCLRIAQQAPAAGGLLKAQRWVAVLDPELRAEVAAITRTAAHQVWQHYAHLADTSMFASARHLVDHLDRVPALVLPCMPGRRPASAAEQSSFYGSIYPAIWSFQLALRTRGLASSLCSYHLAGHEPDVARLLGIPADVTQVGLIAVAHSTQREFSPAARPPVGEILSFDAWAGSASLG</sequence>
<proteinExistence type="inferred from homology"/>